<organism evidence="7 8">
    <name type="scientific">Microbacterium pseudoresistens</name>
    <dbReference type="NCBI Taxonomy" id="640634"/>
    <lineage>
        <taxon>Bacteria</taxon>
        <taxon>Bacillati</taxon>
        <taxon>Actinomycetota</taxon>
        <taxon>Actinomycetes</taxon>
        <taxon>Micrococcales</taxon>
        <taxon>Microbacteriaceae</taxon>
        <taxon>Microbacterium</taxon>
    </lineage>
</organism>
<reference evidence="7 8" key="1">
    <citation type="submission" date="2020-07" db="EMBL/GenBank/DDBJ databases">
        <title>Sequencing the genomes of 1000 actinobacteria strains.</title>
        <authorList>
            <person name="Klenk H.-P."/>
        </authorList>
    </citation>
    <scope>NUCLEOTIDE SEQUENCE [LARGE SCALE GENOMIC DNA]</scope>
    <source>
        <strain evidence="7 8">DSM 22185</strain>
    </source>
</reference>
<proteinExistence type="predicted"/>
<evidence type="ECO:0000313" key="7">
    <source>
        <dbReference type="EMBL" id="NYD53310.1"/>
    </source>
</evidence>
<comment type="subcellular location">
    <subcellularLocation>
        <location evidence="1">Cell membrane</location>
        <topology evidence="1">Multi-pass membrane protein</topology>
    </subcellularLocation>
</comment>
<dbReference type="Pfam" id="PF02653">
    <property type="entry name" value="BPD_transp_2"/>
    <property type="match status" value="1"/>
</dbReference>
<sequence>MVTCALILLVVVFAIINGQPFLSTANVRNMFLAGSIMLILAVGVTYVIITAGFDLSVGSVLVFSGVVSMIVMRQVGGDGWTTALIGLAVAVACGLVLGWVNGLLVAYAELNPIIVTLGMFGAALGLAQVATGGQDLSGMPAAMSQFGVGRVLGVPWVVVIAAAVAIIAAIALHSTVFGRHTYAIGSNKEAAVRAGIPVRRHLAVIYGLSGLLAGLAGWLSLSIYGTTNISGHSLDALTAATAAILGGASLFGGVGTIAGTAIGNAIPVVLASGLVIAGLQSFWQQVVTGAVLVGALYLDRLRRIRSLRRSSAQPG</sequence>
<dbReference type="RefSeq" id="WP_179430733.1">
    <property type="nucleotide sequence ID" value="NZ_BAABLC010000003.1"/>
</dbReference>
<keyword evidence="4 6" id="KW-1133">Transmembrane helix</keyword>
<evidence type="ECO:0000256" key="6">
    <source>
        <dbReference type="SAM" id="Phobius"/>
    </source>
</evidence>
<feature type="transmembrane region" description="Helical" evidence="6">
    <location>
        <begin position="151"/>
        <end position="172"/>
    </location>
</feature>
<dbReference type="PANTHER" id="PTHR32196">
    <property type="entry name" value="ABC TRANSPORTER PERMEASE PROTEIN YPHD-RELATED-RELATED"/>
    <property type="match status" value="1"/>
</dbReference>
<dbReference type="CDD" id="cd06579">
    <property type="entry name" value="TM_PBP1_transp_AraH_like"/>
    <property type="match status" value="1"/>
</dbReference>
<feature type="transmembrane region" description="Helical" evidence="6">
    <location>
        <begin position="236"/>
        <end position="262"/>
    </location>
</feature>
<protein>
    <submittedName>
        <fullName evidence="7">Ribose transport system permease protein</fullName>
    </submittedName>
</protein>
<keyword evidence="2" id="KW-1003">Cell membrane</keyword>
<dbReference type="AlphaFoldDB" id="A0A7Y9ESU5"/>
<dbReference type="InterPro" id="IPR001851">
    <property type="entry name" value="ABC_transp_permease"/>
</dbReference>
<comment type="caution">
    <text evidence="7">The sequence shown here is derived from an EMBL/GenBank/DDBJ whole genome shotgun (WGS) entry which is preliminary data.</text>
</comment>
<evidence type="ECO:0000256" key="3">
    <source>
        <dbReference type="ARBA" id="ARBA00022692"/>
    </source>
</evidence>
<evidence type="ECO:0000256" key="2">
    <source>
        <dbReference type="ARBA" id="ARBA00022475"/>
    </source>
</evidence>
<gene>
    <name evidence="7" type="ORF">BKA02_000365</name>
</gene>
<dbReference type="Proteomes" id="UP000552045">
    <property type="component" value="Unassembled WGS sequence"/>
</dbReference>
<dbReference type="GO" id="GO:0022857">
    <property type="term" value="F:transmembrane transporter activity"/>
    <property type="evidence" value="ECO:0007669"/>
    <property type="project" value="InterPro"/>
</dbReference>
<feature type="transmembrane region" description="Helical" evidence="6">
    <location>
        <begin position="203"/>
        <end position="224"/>
    </location>
</feature>
<accession>A0A7Y9ESU5</accession>
<evidence type="ECO:0000313" key="8">
    <source>
        <dbReference type="Proteomes" id="UP000552045"/>
    </source>
</evidence>
<feature type="transmembrane region" description="Helical" evidence="6">
    <location>
        <begin position="79"/>
        <end position="100"/>
    </location>
</feature>
<dbReference type="GO" id="GO:0005886">
    <property type="term" value="C:plasma membrane"/>
    <property type="evidence" value="ECO:0007669"/>
    <property type="project" value="UniProtKB-SubCell"/>
</dbReference>
<keyword evidence="8" id="KW-1185">Reference proteome</keyword>
<evidence type="ECO:0000256" key="4">
    <source>
        <dbReference type="ARBA" id="ARBA00022989"/>
    </source>
</evidence>
<evidence type="ECO:0000256" key="1">
    <source>
        <dbReference type="ARBA" id="ARBA00004651"/>
    </source>
</evidence>
<keyword evidence="3 6" id="KW-0812">Transmembrane</keyword>
<feature type="transmembrane region" description="Helical" evidence="6">
    <location>
        <begin position="112"/>
        <end position="130"/>
    </location>
</feature>
<name>A0A7Y9ESU5_9MICO</name>
<evidence type="ECO:0000256" key="5">
    <source>
        <dbReference type="ARBA" id="ARBA00023136"/>
    </source>
</evidence>
<dbReference type="PANTHER" id="PTHR32196:SF72">
    <property type="entry name" value="RIBOSE IMPORT PERMEASE PROTEIN RBSC"/>
    <property type="match status" value="1"/>
</dbReference>
<dbReference type="EMBL" id="JACCBH010000001">
    <property type="protein sequence ID" value="NYD53310.1"/>
    <property type="molecule type" value="Genomic_DNA"/>
</dbReference>
<feature type="transmembrane region" description="Helical" evidence="6">
    <location>
        <begin position="34"/>
        <end position="67"/>
    </location>
</feature>
<keyword evidence="5 6" id="KW-0472">Membrane</keyword>